<dbReference type="Proteomes" id="UP000239388">
    <property type="component" value="Unassembled WGS sequence"/>
</dbReference>
<gene>
    <name evidence="1" type="ORF">C5Y98_26725</name>
</gene>
<evidence type="ECO:0000313" key="1">
    <source>
        <dbReference type="EMBL" id="PQO27696.1"/>
    </source>
</evidence>
<sequence>MLRKHGVEMPIKFKHNNRQWSIREGFAPMGSVESQPTLLERLHDSSSRLKRFSDHQLASWIIARLCYITADKLLALGEVFSHDTDEFGYKVKISDSQQRTLAHGAIVFHRQRISCAAVEADGVNFQALLAELLVEWPDDLGKCEITFEDPDSREKRKYGWDGDRLLG</sequence>
<reference evidence="1 2" key="1">
    <citation type="submission" date="2018-02" db="EMBL/GenBank/DDBJ databases">
        <title>Comparative genomes isolates from brazilian mangrove.</title>
        <authorList>
            <person name="Araujo J.E."/>
            <person name="Taketani R.G."/>
            <person name="Silva M.C.P."/>
            <person name="Loureco M.V."/>
            <person name="Andreote F.D."/>
        </authorList>
    </citation>
    <scope>NUCLEOTIDE SEQUENCE [LARGE SCALE GENOMIC DNA]</scope>
    <source>
        <strain evidence="1 2">NAP PRIS-MGV</strain>
    </source>
</reference>
<dbReference type="AlphaFoldDB" id="A0A2S8F6B2"/>
<name>A0A2S8F6B2_9BACT</name>
<organism evidence="1 2">
    <name type="scientific">Blastopirellula marina</name>
    <dbReference type="NCBI Taxonomy" id="124"/>
    <lineage>
        <taxon>Bacteria</taxon>
        <taxon>Pseudomonadati</taxon>
        <taxon>Planctomycetota</taxon>
        <taxon>Planctomycetia</taxon>
        <taxon>Pirellulales</taxon>
        <taxon>Pirellulaceae</taxon>
        <taxon>Blastopirellula</taxon>
    </lineage>
</organism>
<accession>A0A2S8F6B2</accession>
<dbReference type="EMBL" id="PUIB01000027">
    <property type="protein sequence ID" value="PQO27696.1"/>
    <property type="molecule type" value="Genomic_DNA"/>
</dbReference>
<comment type="caution">
    <text evidence="1">The sequence shown here is derived from an EMBL/GenBank/DDBJ whole genome shotgun (WGS) entry which is preliminary data.</text>
</comment>
<proteinExistence type="predicted"/>
<evidence type="ECO:0000313" key="2">
    <source>
        <dbReference type="Proteomes" id="UP000239388"/>
    </source>
</evidence>
<protein>
    <submittedName>
        <fullName evidence="1">Uncharacterized protein</fullName>
    </submittedName>
</protein>